<evidence type="ECO:0008006" key="3">
    <source>
        <dbReference type="Google" id="ProtNLM"/>
    </source>
</evidence>
<dbReference type="OrthoDB" id="416119at2759"/>
<evidence type="ECO:0000313" key="1">
    <source>
        <dbReference type="EMBL" id="PKU39747.1"/>
    </source>
</evidence>
<keyword evidence="2" id="KW-1185">Reference proteome</keyword>
<reference evidence="2" key="1">
    <citation type="submission" date="2017-11" db="EMBL/GenBank/DDBJ databases">
        <authorList>
            <person name="Lima N.C."/>
            <person name="Parody-Merino A.M."/>
            <person name="Battley P.F."/>
            <person name="Fidler A.E."/>
            <person name="Prosdocimi F."/>
        </authorList>
    </citation>
    <scope>NUCLEOTIDE SEQUENCE [LARGE SCALE GENOMIC DNA]</scope>
</reference>
<protein>
    <recommendedName>
        <fullName evidence="3">Reverse transcriptase domain-containing protein</fullName>
    </recommendedName>
</protein>
<reference evidence="2" key="2">
    <citation type="submission" date="2017-12" db="EMBL/GenBank/DDBJ databases">
        <title>Genome sequence of the Bar-tailed Godwit (Limosa lapponica baueri).</title>
        <authorList>
            <person name="Lima N.C.B."/>
            <person name="Parody-Merino A.M."/>
            <person name="Battley P.F."/>
            <person name="Fidler A.E."/>
            <person name="Prosdocimi F."/>
        </authorList>
    </citation>
    <scope>NUCLEOTIDE SEQUENCE [LARGE SCALE GENOMIC DNA]</scope>
</reference>
<dbReference type="PANTHER" id="PTHR33332">
    <property type="entry name" value="REVERSE TRANSCRIPTASE DOMAIN-CONTAINING PROTEIN"/>
    <property type="match status" value="1"/>
</dbReference>
<gene>
    <name evidence="1" type="ORF">llap_9948</name>
</gene>
<dbReference type="Proteomes" id="UP000233556">
    <property type="component" value="Unassembled WGS sequence"/>
</dbReference>
<organism evidence="1 2">
    <name type="scientific">Limosa lapponica baueri</name>
    <dbReference type="NCBI Taxonomy" id="1758121"/>
    <lineage>
        <taxon>Eukaryota</taxon>
        <taxon>Metazoa</taxon>
        <taxon>Chordata</taxon>
        <taxon>Craniata</taxon>
        <taxon>Vertebrata</taxon>
        <taxon>Euteleostomi</taxon>
        <taxon>Archelosauria</taxon>
        <taxon>Archosauria</taxon>
        <taxon>Dinosauria</taxon>
        <taxon>Saurischia</taxon>
        <taxon>Theropoda</taxon>
        <taxon>Coelurosauria</taxon>
        <taxon>Aves</taxon>
        <taxon>Neognathae</taxon>
        <taxon>Neoaves</taxon>
        <taxon>Charadriiformes</taxon>
        <taxon>Scolopacidae</taxon>
        <taxon>Limosa</taxon>
    </lineage>
</organism>
<evidence type="ECO:0000313" key="2">
    <source>
        <dbReference type="Proteomes" id="UP000233556"/>
    </source>
</evidence>
<proteinExistence type="predicted"/>
<dbReference type="EMBL" id="KZ506418">
    <property type="protein sequence ID" value="PKU39747.1"/>
    <property type="molecule type" value="Genomic_DNA"/>
</dbReference>
<sequence length="93" mass="10557">MEQILLGAITSQVIGKSQHGFTKGKLCLTKLIAFYDKVTCSLDVERGVNIVYLDFFKAFCTVPRSLLIEKLVLYGLDKWSLDHLWMMGSSVPW</sequence>
<accession>A0A2I0U0Y3</accession>
<dbReference type="AlphaFoldDB" id="A0A2I0U0Y3"/>
<name>A0A2I0U0Y3_LIMLA</name>